<gene>
    <name evidence="1" type="ORF">RFULGI_LOCUS19012</name>
</gene>
<dbReference type="OrthoDB" id="10510249at2759"/>
<evidence type="ECO:0000313" key="2">
    <source>
        <dbReference type="Proteomes" id="UP000789396"/>
    </source>
</evidence>
<protein>
    <submittedName>
        <fullName evidence="1">17016_t:CDS:1</fullName>
    </submittedName>
</protein>
<keyword evidence="2" id="KW-1185">Reference proteome</keyword>
<comment type="caution">
    <text evidence="1">The sequence shown here is derived from an EMBL/GenBank/DDBJ whole genome shotgun (WGS) entry which is preliminary data.</text>
</comment>
<dbReference type="EMBL" id="CAJVPZ010088614">
    <property type="protein sequence ID" value="CAG8813544.1"/>
    <property type="molecule type" value="Genomic_DNA"/>
</dbReference>
<dbReference type="AlphaFoldDB" id="A0A9N9K794"/>
<organism evidence="1 2">
    <name type="scientific">Racocetra fulgida</name>
    <dbReference type="NCBI Taxonomy" id="60492"/>
    <lineage>
        <taxon>Eukaryota</taxon>
        <taxon>Fungi</taxon>
        <taxon>Fungi incertae sedis</taxon>
        <taxon>Mucoromycota</taxon>
        <taxon>Glomeromycotina</taxon>
        <taxon>Glomeromycetes</taxon>
        <taxon>Diversisporales</taxon>
        <taxon>Gigasporaceae</taxon>
        <taxon>Racocetra</taxon>
    </lineage>
</organism>
<dbReference type="Proteomes" id="UP000789396">
    <property type="component" value="Unassembled WGS sequence"/>
</dbReference>
<name>A0A9N9K794_9GLOM</name>
<evidence type="ECO:0000313" key="1">
    <source>
        <dbReference type="EMBL" id="CAG8813544.1"/>
    </source>
</evidence>
<sequence>TNIVHRESATMHPEAVYISRSINYNTNSIENMHECLEFNIAEAVYGSTFNIESFE</sequence>
<accession>A0A9N9K794</accession>
<reference evidence="1" key="1">
    <citation type="submission" date="2021-06" db="EMBL/GenBank/DDBJ databases">
        <authorList>
            <person name="Kallberg Y."/>
            <person name="Tangrot J."/>
            <person name="Rosling A."/>
        </authorList>
    </citation>
    <scope>NUCLEOTIDE SEQUENCE</scope>
    <source>
        <strain evidence="1">IN212</strain>
    </source>
</reference>
<proteinExistence type="predicted"/>
<feature type="non-terminal residue" evidence="1">
    <location>
        <position position="55"/>
    </location>
</feature>
<feature type="non-terminal residue" evidence="1">
    <location>
        <position position="1"/>
    </location>
</feature>